<evidence type="ECO:0000313" key="2">
    <source>
        <dbReference type="Proteomes" id="UP000007875"/>
    </source>
</evidence>
<dbReference type="HOGENOM" id="CLU_3092593_0_0_1"/>
<dbReference type="InParanoid" id="H2Y7M6"/>
<keyword evidence="2" id="KW-1185">Reference proteome</keyword>
<reference evidence="1" key="3">
    <citation type="submission" date="2025-09" db="UniProtKB">
        <authorList>
            <consortium name="Ensembl"/>
        </authorList>
    </citation>
    <scope>IDENTIFICATION</scope>
</reference>
<dbReference type="Proteomes" id="UP000007875">
    <property type="component" value="Unassembled WGS sequence"/>
</dbReference>
<dbReference type="Ensembl" id="ENSCSAVT00000001340.1">
    <property type="protein sequence ID" value="ENSCSAVP00000001324.1"/>
    <property type="gene ID" value="ENSCSAVG00000000734.1"/>
</dbReference>
<protein>
    <submittedName>
        <fullName evidence="1">Uncharacterized protein</fullName>
    </submittedName>
</protein>
<reference evidence="2" key="1">
    <citation type="submission" date="2003-08" db="EMBL/GenBank/DDBJ databases">
        <authorList>
            <person name="Birren B."/>
            <person name="Nusbaum C."/>
            <person name="Abebe A."/>
            <person name="Abouelleil A."/>
            <person name="Adekoya E."/>
            <person name="Ait-zahra M."/>
            <person name="Allen N."/>
            <person name="Allen T."/>
            <person name="An P."/>
            <person name="Anderson M."/>
            <person name="Anderson S."/>
            <person name="Arachchi H."/>
            <person name="Armbruster J."/>
            <person name="Bachantsang P."/>
            <person name="Baldwin J."/>
            <person name="Barry A."/>
            <person name="Bayul T."/>
            <person name="Blitshsteyn B."/>
            <person name="Bloom T."/>
            <person name="Blye J."/>
            <person name="Boguslavskiy L."/>
            <person name="Borowsky M."/>
            <person name="Boukhgalter B."/>
            <person name="Brunache A."/>
            <person name="Butler J."/>
            <person name="Calixte N."/>
            <person name="Calvo S."/>
            <person name="Camarata J."/>
            <person name="Campo K."/>
            <person name="Chang J."/>
            <person name="Cheshatsang Y."/>
            <person name="Citroen M."/>
            <person name="Collymore A."/>
            <person name="Considine T."/>
            <person name="Cook A."/>
            <person name="Cooke P."/>
            <person name="Corum B."/>
            <person name="Cuomo C."/>
            <person name="David R."/>
            <person name="Dawoe T."/>
            <person name="Degray S."/>
            <person name="Dodge S."/>
            <person name="Dooley K."/>
            <person name="Dorje P."/>
            <person name="Dorjee K."/>
            <person name="Dorris L."/>
            <person name="Duffey N."/>
            <person name="Dupes A."/>
            <person name="Elkins T."/>
            <person name="Engels R."/>
            <person name="Erickson J."/>
            <person name="Farina A."/>
            <person name="Faro S."/>
            <person name="Ferreira P."/>
            <person name="Fischer H."/>
            <person name="Fitzgerald M."/>
            <person name="Foley K."/>
            <person name="Gage D."/>
            <person name="Galagan J."/>
            <person name="Gearin G."/>
            <person name="Gnerre S."/>
            <person name="Gnirke A."/>
            <person name="Goyette A."/>
            <person name="Graham J."/>
            <person name="Grandbois E."/>
            <person name="Gyaltsen K."/>
            <person name="Hafez N."/>
            <person name="Hagopian D."/>
            <person name="Hagos B."/>
            <person name="Hall J."/>
            <person name="Hatcher B."/>
            <person name="Heller A."/>
            <person name="Higgins H."/>
            <person name="Honan T."/>
            <person name="Horn A."/>
            <person name="Houde N."/>
            <person name="Hughes L."/>
            <person name="Hulme W."/>
            <person name="Husby E."/>
            <person name="Iliev I."/>
            <person name="Jaffe D."/>
            <person name="Jones C."/>
            <person name="Kamal M."/>
            <person name="Kamat A."/>
            <person name="Kamvysselis M."/>
            <person name="Karlsson E."/>
            <person name="Kells C."/>
            <person name="Kieu A."/>
            <person name="Kisner P."/>
            <person name="Kodira C."/>
            <person name="Kulbokas E."/>
            <person name="Labutti K."/>
            <person name="Lama D."/>
            <person name="Landers T."/>
            <person name="Leger J."/>
            <person name="Levine S."/>
            <person name="Lewis D."/>
            <person name="Lewis T."/>
            <person name="Lindblad-toh K."/>
            <person name="Liu X."/>
            <person name="Lokyitsang T."/>
            <person name="Lokyitsang Y."/>
            <person name="Lucien O."/>
            <person name="Lui A."/>
            <person name="Ma L.J."/>
            <person name="Mabbitt R."/>
            <person name="Macdonald J."/>
            <person name="Maclean C."/>
            <person name="Major J."/>
            <person name="Manning J."/>
            <person name="Marabella R."/>
            <person name="Maru K."/>
            <person name="Matthews C."/>
            <person name="Mauceli E."/>
            <person name="Mccarthy M."/>
            <person name="Mcdonough S."/>
            <person name="Mcghee T."/>
            <person name="Meldrim J."/>
            <person name="Meneus L."/>
            <person name="Mesirov J."/>
            <person name="Mihalev A."/>
            <person name="Mihova T."/>
            <person name="Mikkelsen T."/>
            <person name="Mlenga V."/>
            <person name="Moru K."/>
            <person name="Mozes J."/>
            <person name="Mulrain L."/>
            <person name="Munson G."/>
            <person name="Naylor J."/>
            <person name="Newes C."/>
            <person name="Nguyen C."/>
            <person name="Nguyen N."/>
            <person name="Nguyen T."/>
            <person name="Nicol R."/>
            <person name="Nielsen C."/>
            <person name="Nizzari M."/>
            <person name="Norbu C."/>
            <person name="Norbu N."/>
            <person name="O'donnell P."/>
            <person name="Okoawo O."/>
            <person name="O'leary S."/>
            <person name="Omotosho B."/>
            <person name="O'neill K."/>
            <person name="Osman S."/>
            <person name="Parker S."/>
            <person name="Perrin D."/>
            <person name="Phunkhang P."/>
            <person name="Piqani B."/>
            <person name="Purcell S."/>
            <person name="Rachupka T."/>
            <person name="Ramasamy U."/>
            <person name="Rameau R."/>
            <person name="Ray V."/>
            <person name="Raymond C."/>
            <person name="Retta R."/>
            <person name="Richardson S."/>
            <person name="Rise C."/>
            <person name="Rodriguez J."/>
            <person name="Rogers J."/>
            <person name="Rogov P."/>
            <person name="Rutman M."/>
            <person name="Schupbach R."/>
            <person name="Seaman C."/>
            <person name="Settipalli S."/>
            <person name="Sharpe T."/>
            <person name="Sheridan J."/>
            <person name="Sherpa N."/>
            <person name="Shi J."/>
            <person name="Smirnov S."/>
            <person name="Smith C."/>
            <person name="Sougnez C."/>
            <person name="Spencer B."/>
            <person name="Stalker J."/>
            <person name="Stange-thomann N."/>
            <person name="Stavropoulos S."/>
            <person name="Stetson K."/>
            <person name="Stone C."/>
            <person name="Stone S."/>
            <person name="Stubbs M."/>
            <person name="Talamas J."/>
            <person name="Tchuinga P."/>
            <person name="Tenzing P."/>
            <person name="Tesfaye S."/>
            <person name="Theodore J."/>
            <person name="Thoulutsang Y."/>
            <person name="Topham K."/>
            <person name="Towey S."/>
            <person name="Tsamla T."/>
            <person name="Tsomo N."/>
            <person name="Vallee D."/>
            <person name="Vassiliev H."/>
            <person name="Venkataraman V."/>
            <person name="Vinson J."/>
            <person name="Vo A."/>
            <person name="Wade C."/>
            <person name="Wang S."/>
            <person name="Wangchuk T."/>
            <person name="Wangdi T."/>
            <person name="Whittaker C."/>
            <person name="Wilkinson J."/>
            <person name="Wu Y."/>
            <person name="Wyman D."/>
            <person name="Yadav S."/>
            <person name="Yang S."/>
            <person name="Yang X."/>
            <person name="Yeager S."/>
            <person name="Yee E."/>
            <person name="Young G."/>
            <person name="Zainoun J."/>
            <person name="Zembeck L."/>
            <person name="Zimmer A."/>
            <person name="Zody M."/>
            <person name="Lander E."/>
        </authorList>
    </citation>
    <scope>NUCLEOTIDE SEQUENCE [LARGE SCALE GENOMIC DNA]</scope>
</reference>
<reference evidence="1" key="2">
    <citation type="submission" date="2025-08" db="UniProtKB">
        <authorList>
            <consortium name="Ensembl"/>
        </authorList>
    </citation>
    <scope>IDENTIFICATION</scope>
</reference>
<proteinExistence type="predicted"/>
<evidence type="ECO:0000313" key="1">
    <source>
        <dbReference type="Ensembl" id="ENSCSAVP00000001324.1"/>
    </source>
</evidence>
<dbReference type="AlphaFoldDB" id="H2Y7M6"/>
<organism evidence="1 2">
    <name type="scientific">Ciona savignyi</name>
    <name type="common">Pacific transparent sea squirt</name>
    <dbReference type="NCBI Taxonomy" id="51511"/>
    <lineage>
        <taxon>Eukaryota</taxon>
        <taxon>Metazoa</taxon>
        <taxon>Chordata</taxon>
        <taxon>Tunicata</taxon>
        <taxon>Ascidiacea</taxon>
        <taxon>Phlebobranchia</taxon>
        <taxon>Cionidae</taxon>
        <taxon>Ciona</taxon>
    </lineage>
</organism>
<accession>H2Y7M6</accession>
<sequence length="52" mass="5615">MTSQGCVLGIVPRSRRTSCARSHHMRPTECLDLLLFVKAPGVNRPAKGVAPV</sequence>
<name>H2Y7M6_CIOSA</name>